<dbReference type="Proteomes" id="UP001255601">
    <property type="component" value="Unassembled WGS sequence"/>
</dbReference>
<organism evidence="1 2">
    <name type="scientific">Agrobacterium larrymoorei</name>
    <dbReference type="NCBI Taxonomy" id="160699"/>
    <lineage>
        <taxon>Bacteria</taxon>
        <taxon>Pseudomonadati</taxon>
        <taxon>Pseudomonadota</taxon>
        <taxon>Alphaproteobacteria</taxon>
        <taxon>Hyphomicrobiales</taxon>
        <taxon>Rhizobiaceae</taxon>
        <taxon>Rhizobium/Agrobacterium group</taxon>
        <taxon>Agrobacterium</taxon>
    </lineage>
</organism>
<accession>A0AAJ2BDK3</accession>
<reference evidence="1" key="1">
    <citation type="submission" date="2023-08" db="EMBL/GenBank/DDBJ databases">
        <title>Functional and genomic diversity of the sorghum phyllosphere microbiome.</title>
        <authorList>
            <person name="Shade A."/>
        </authorList>
    </citation>
    <scope>NUCLEOTIDE SEQUENCE</scope>
    <source>
        <strain evidence="1">SORGH_AS_0974</strain>
    </source>
</reference>
<evidence type="ECO:0000313" key="2">
    <source>
        <dbReference type="Proteomes" id="UP001255601"/>
    </source>
</evidence>
<evidence type="ECO:0000313" key="1">
    <source>
        <dbReference type="EMBL" id="MDR6103012.1"/>
    </source>
</evidence>
<sequence>MRHIFSDQKKLLDLLKDERPQMGFRSAIDRFLGSNPERGKHFKIGSQKFAYVSRDKKSVSFVPDLWYGELSKSLIHWRGCENWRAGLPLIVFVEISHKSGESSGEIRLNAEVGPVADDNLRKSIIDAIVRSAAVNNLARIRFQKGASDKGRLYSRFLHNSSTAIINVYDANEIERKFAELVSDFTIEFDMIASAITRFSNAP</sequence>
<dbReference type="AlphaFoldDB" id="A0AAJ2BDK3"/>
<gene>
    <name evidence="1" type="ORF">QE369_003209</name>
</gene>
<proteinExistence type="predicted"/>
<comment type="caution">
    <text evidence="1">The sequence shown here is derived from an EMBL/GenBank/DDBJ whole genome shotgun (WGS) entry which is preliminary data.</text>
</comment>
<name>A0AAJ2BDK3_9HYPH</name>
<protein>
    <submittedName>
        <fullName evidence="1">Uncharacterized protein</fullName>
    </submittedName>
</protein>
<dbReference type="EMBL" id="JAVIZC010000003">
    <property type="protein sequence ID" value="MDR6103012.1"/>
    <property type="molecule type" value="Genomic_DNA"/>
</dbReference>
<dbReference type="RefSeq" id="WP_309771548.1">
    <property type="nucleotide sequence ID" value="NZ_JAVIZC010000003.1"/>
</dbReference>